<accession>A0AAE2CLS6</accession>
<gene>
    <name evidence="2" type="ORF">Salat_1459400</name>
</gene>
<feature type="region of interest" description="Disordered" evidence="1">
    <location>
        <begin position="1"/>
        <end position="131"/>
    </location>
</feature>
<dbReference type="EMBL" id="JACGWO010000005">
    <property type="protein sequence ID" value="KAK4426906.1"/>
    <property type="molecule type" value="Genomic_DNA"/>
</dbReference>
<dbReference type="Proteomes" id="UP001293254">
    <property type="component" value="Unassembled WGS sequence"/>
</dbReference>
<feature type="compositionally biased region" description="Polar residues" evidence="1">
    <location>
        <begin position="59"/>
        <end position="71"/>
    </location>
</feature>
<reference evidence="2" key="2">
    <citation type="journal article" date="2024" name="Plant">
        <title>Genomic evolution and insights into agronomic trait innovations of Sesamum species.</title>
        <authorList>
            <person name="Miao H."/>
            <person name="Wang L."/>
            <person name="Qu L."/>
            <person name="Liu H."/>
            <person name="Sun Y."/>
            <person name="Le M."/>
            <person name="Wang Q."/>
            <person name="Wei S."/>
            <person name="Zheng Y."/>
            <person name="Lin W."/>
            <person name="Duan Y."/>
            <person name="Cao H."/>
            <person name="Xiong S."/>
            <person name="Wang X."/>
            <person name="Wei L."/>
            <person name="Li C."/>
            <person name="Ma Q."/>
            <person name="Ju M."/>
            <person name="Zhao R."/>
            <person name="Li G."/>
            <person name="Mu C."/>
            <person name="Tian Q."/>
            <person name="Mei H."/>
            <person name="Zhang T."/>
            <person name="Gao T."/>
            <person name="Zhang H."/>
        </authorList>
    </citation>
    <scope>NUCLEOTIDE SEQUENCE</scope>
    <source>
        <strain evidence="2">3651</strain>
    </source>
</reference>
<keyword evidence="3" id="KW-1185">Reference proteome</keyword>
<protein>
    <submittedName>
        <fullName evidence="2">Uncharacterized protein</fullName>
    </submittedName>
</protein>
<evidence type="ECO:0000256" key="1">
    <source>
        <dbReference type="SAM" id="MobiDB-lite"/>
    </source>
</evidence>
<evidence type="ECO:0000313" key="2">
    <source>
        <dbReference type="EMBL" id="KAK4426906.1"/>
    </source>
</evidence>
<organism evidence="2 3">
    <name type="scientific">Sesamum alatum</name>
    <dbReference type="NCBI Taxonomy" id="300844"/>
    <lineage>
        <taxon>Eukaryota</taxon>
        <taxon>Viridiplantae</taxon>
        <taxon>Streptophyta</taxon>
        <taxon>Embryophyta</taxon>
        <taxon>Tracheophyta</taxon>
        <taxon>Spermatophyta</taxon>
        <taxon>Magnoliopsida</taxon>
        <taxon>eudicotyledons</taxon>
        <taxon>Gunneridae</taxon>
        <taxon>Pentapetalae</taxon>
        <taxon>asterids</taxon>
        <taxon>lamiids</taxon>
        <taxon>Lamiales</taxon>
        <taxon>Pedaliaceae</taxon>
        <taxon>Sesamum</taxon>
    </lineage>
</organism>
<sequence length="131" mass="14381">MSSRRARMANLFSSRRESNTPPTSSCKSNRRATQLAPSYYKSTNSQTVRTQFLLDGSDDSQGNSPVLTSNPKMRRLFIADDPDEGHETLPSGGIGPSEDLGEASQERIDKGMKKVEEVPNAEGDFSPIPNF</sequence>
<dbReference type="AlphaFoldDB" id="A0AAE2CLS6"/>
<name>A0AAE2CLS6_9LAMI</name>
<feature type="compositionally biased region" description="Basic and acidic residues" evidence="1">
    <location>
        <begin position="104"/>
        <end position="117"/>
    </location>
</feature>
<feature type="compositionally biased region" description="Polar residues" evidence="1">
    <location>
        <begin position="19"/>
        <end position="50"/>
    </location>
</feature>
<evidence type="ECO:0000313" key="3">
    <source>
        <dbReference type="Proteomes" id="UP001293254"/>
    </source>
</evidence>
<reference evidence="2" key="1">
    <citation type="submission" date="2020-06" db="EMBL/GenBank/DDBJ databases">
        <authorList>
            <person name="Li T."/>
            <person name="Hu X."/>
            <person name="Zhang T."/>
            <person name="Song X."/>
            <person name="Zhang H."/>
            <person name="Dai N."/>
            <person name="Sheng W."/>
            <person name="Hou X."/>
            <person name="Wei L."/>
        </authorList>
    </citation>
    <scope>NUCLEOTIDE SEQUENCE</scope>
    <source>
        <strain evidence="2">3651</strain>
        <tissue evidence="2">Leaf</tissue>
    </source>
</reference>
<comment type="caution">
    <text evidence="2">The sequence shown here is derived from an EMBL/GenBank/DDBJ whole genome shotgun (WGS) entry which is preliminary data.</text>
</comment>
<proteinExistence type="predicted"/>